<name>A0A429ML20_ACIBA</name>
<comment type="caution">
    <text evidence="6">The sequence shown here is derived from an EMBL/GenBank/DDBJ whole genome shotgun (WGS) entry which is preliminary data.</text>
</comment>
<keyword evidence="1 6" id="KW-0808">Transferase</keyword>
<dbReference type="GO" id="GO:0004643">
    <property type="term" value="F:phosphoribosylaminoimidazolecarboxamide formyltransferase activity"/>
    <property type="evidence" value="ECO:0007669"/>
    <property type="project" value="UniProtKB-EC"/>
</dbReference>
<dbReference type="GO" id="GO:0003937">
    <property type="term" value="F:IMP cyclohydrolase activity"/>
    <property type="evidence" value="ECO:0007669"/>
    <property type="project" value="UniProtKB-EC"/>
</dbReference>
<reference evidence="6 7" key="1">
    <citation type="submission" date="2018-10" db="EMBL/GenBank/DDBJ databases">
        <title>GWAS and RNA-Seq identify cryptic mechanisms of antimicrobial resistance in Acinetobacter baumannii.</title>
        <authorList>
            <person name="Sahl J.W."/>
        </authorList>
    </citation>
    <scope>NUCLEOTIDE SEQUENCE [LARGE SCALE GENOMIC DNA]</scope>
    <source>
        <strain evidence="6 7">TG28175</strain>
    </source>
</reference>
<keyword evidence="3 6" id="KW-0378">Hydrolase</keyword>
<dbReference type="PANTHER" id="PTHR11692:SF0">
    <property type="entry name" value="BIFUNCTIONAL PURINE BIOSYNTHESIS PROTEIN ATIC"/>
    <property type="match status" value="1"/>
</dbReference>
<dbReference type="SMART" id="SM00798">
    <property type="entry name" value="AICARFT_IMPCHas"/>
    <property type="match status" value="1"/>
</dbReference>
<dbReference type="SUPFAM" id="SSF52335">
    <property type="entry name" value="Methylglyoxal synthase-like"/>
    <property type="match status" value="1"/>
</dbReference>
<dbReference type="AlphaFoldDB" id="A0A429ML20"/>
<dbReference type="EMBL" id="RFDI01001174">
    <property type="protein sequence ID" value="RSR48111.1"/>
    <property type="molecule type" value="Genomic_DNA"/>
</dbReference>
<dbReference type="Pfam" id="PF01808">
    <property type="entry name" value="AICARFT_IMPCHas"/>
    <property type="match status" value="1"/>
</dbReference>
<organism evidence="6 7">
    <name type="scientific">Acinetobacter baumannii</name>
    <dbReference type="NCBI Taxonomy" id="470"/>
    <lineage>
        <taxon>Bacteria</taxon>
        <taxon>Pseudomonadati</taxon>
        <taxon>Pseudomonadota</taxon>
        <taxon>Gammaproteobacteria</taxon>
        <taxon>Moraxellales</taxon>
        <taxon>Moraxellaceae</taxon>
        <taxon>Acinetobacter</taxon>
        <taxon>Acinetobacter calcoaceticus/baumannii complex</taxon>
    </lineage>
</organism>
<evidence type="ECO:0000313" key="6">
    <source>
        <dbReference type="EMBL" id="RSR48111.1"/>
    </source>
</evidence>
<dbReference type="GO" id="GO:0005829">
    <property type="term" value="C:cytosol"/>
    <property type="evidence" value="ECO:0007669"/>
    <property type="project" value="TreeGrafter"/>
</dbReference>
<evidence type="ECO:0000256" key="3">
    <source>
        <dbReference type="ARBA" id="ARBA00022801"/>
    </source>
</evidence>
<evidence type="ECO:0000256" key="4">
    <source>
        <dbReference type="ARBA" id="ARBA00023268"/>
    </source>
</evidence>
<dbReference type="GO" id="GO:0006189">
    <property type="term" value="P:'de novo' IMP biosynthetic process"/>
    <property type="evidence" value="ECO:0007669"/>
    <property type="project" value="TreeGrafter"/>
</dbReference>
<evidence type="ECO:0000313" key="7">
    <source>
        <dbReference type="Proteomes" id="UP000280073"/>
    </source>
</evidence>
<dbReference type="Gene3D" id="3.40.50.1380">
    <property type="entry name" value="Methylglyoxal synthase-like domain"/>
    <property type="match status" value="1"/>
</dbReference>
<dbReference type="EC" id="2.1.2.3" evidence="6"/>
<dbReference type="SMART" id="SM00851">
    <property type="entry name" value="MGS"/>
    <property type="match status" value="1"/>
</dbReference>
<accession>A0A429ML20</accession>
<dbReference type="InterPro" id="IPR011607">
    <property type="entry name" value="MGS-like_dom"/>
</dbReference>
<evidence type="ECO:0000259" key="5">
    <source>
        <dbReference type="PROSITE" id="PS51855"/>
    </source>
</evidence>
<keyword evidence="4" id="KW-0511">Multifunctional enzyme</keyword>
<dbReference type="Pfam" id="PF02142">
    <property type="entry name" value="MGS"/>
    <property type="match status" value="1"/>
</dbReference>
<sequence length="223" mass="24018">MTIKRALISVSDKTGIVEFAQNLAALGVELLSTGGTYKLLKDNNIAVVEVSEHTGFPEMMDGRVKTLHPKIHGGILARRGLDEAVMQEHNIDPIDLVVVNLYPFAATVAKPNCSLADAIENIDIGGPTMVRAAAKNHASVGIVVNASDYDTVISELKASGSLSYETRFDLAVKAFEHTAQYDGMIASYLGARVGKAEGEADLFPRTFNTQLNKAQDLRYGENP</sequence>
<dbReference type="PANTHER" id="PTHR11692">
    <property type="entry name" value="BIFUNCTIONAL PURINE BIOSYNTHESIS PROTEIN PURH"/>
    <property type="match status" value="1"/>
</dbReference>
<proteinExistence type="predicted"/>
<dbReference type="Proteomes" id="UP000280073">
    <property type="component" value="Unassembled WGS sequence"/>
</dbReference>
<dbReference type="InterPro" id="IPR036914">
    <property type="entry name" value="MGS-like_dom_sf"/>
</dbReference>
<dbReference type="EC" id="3.5.4.10" evidence="6"/>
<dbReference type="FunFam" id="3.40.50.1380:FF:000001">
    <property type="entry name" value="Bifunctional purine biosynthesis protein PurH"/>
    <property type="match status" value="1"/>
</dbReference>
<dbReference type="InterPro" id="IPR002695">
    <property type="entry name" value="PurH-like"/>
</dbReference>
<evidence type="ECO:0000256" key="1">
    <source>
        <dbReference type="ARBA" id="ARBA00022679"/>
    </source>
</evidence>
<dbReference type="CDD" id="cd01421">
    <property type="entry name" value="IMPCH"/>
    <property type="match status" value="1"/>
</dbReference>
<feature type="non-terminal residue" evidence="6">
    <location>
        <position position="223"/>
    </location>
</feature>
<gene>
    <name evidence="6" type="primary">purH</name>
    <name evidence="6" type="ORF">EA686_18645</name>
</gene>
<protein>
    <submittedName>
        <fullName evidence="6">Bifunctional phosphoribosylaminoimidazolecarboxamide formyltransferase/inosine monophosphate cyclohydrolase</fullName>
        <ecNumber evidence="6">2.1.2.3</ecNumber>
        <ecNumber evidence="6">3.5.4.10</ecNumber>
    </submittedName>
</protein>
<dbReference type="PROSITE" id="PS51855">
    <property type="entry name" value="MGS"/>
    <property type="match status" value="1"/>
</dbReference>
<keyword evidence="2" id="KW-0658">Purine biosynthesis</keyword>
<evidence type="ECO:0000256" key="2">
    <source>
        <dbReference type="ARBA" id="ARBA00022755"/>
    </source>
</evidence>
<feature type="domain" description="MGS-like" evidence="5">
    <location>
        <begin position="1"/>
        <end position="144"/>
    </location>
</feature>